<dbReference type="SUPFAM" id="SSF46689">
    <property type="entry name" value="Homeodomain-like"/>
    <property type="match status" value="1"/>
</dbReference>
<evidence type="ECO:0000256" key="4">
    <source>
        <dbReference type="PROSITE-ProRule" id="PRU00108"/>
    </source>
</evidence>
<sequence length="218" mass="24907">MEDHPLFPVAHKIVALRYSSELASNVSCGRQHLCELSNLLCQNYAEVSALQTSSDKVDRFLLSIIKASIRHQIEAFGACNAHGSDLEAELGGFHVELDAIFSVITESRKRKLTCSRRSRSLDVKRTGSNSHEAQESDLLEEHCQRGRHLYPSRGLRRTKSDRGISRRPNFTRDQLIVIYSWFFENRRHPYPSDAEKQDLCFKSGLSLKQLNDWFINGS</sequence>
<organism evidence="6 7">
    <name type="scientific">Powellomyces hirtus</name>
    <dbReference type="NCBI Taxonomy" id="109895"/>
    <lineage>
        <taxon>Eukaryota</taxon>
        <taxon>Fungi</taxon>
        <taxon>Fungi incertae sedis</taxon>
        <taxon>Chytridiomycota</taxon>
        <taxon>Chytridiomycota incertae sedis</taxon>
        <taxon>Chytridiomycetes</taxon>
        <taxon>Spizellomycetales</taxon>
        <taxon>Powellomycetaceae</taxon>
        <taxon>Powellomyces</taxon>
    </lineage>
</organism>
<dbReference type="PROSITE" id="PS50071">
    <property type="entry name" value="HOMEOBOX_2"/>
    <property type="match status" value="1"/>
</dbReference>
<comment type="subcellular location">
    <subcellularLocation>
        <location evidence="4">Nucleus</location>
    </subcellularLocation>
</comment>
<dbReference type="Pfam" id="PF05920">
    <property type="entry name" value="Homeobox_KN"/>
    <property type="match status" value="1"/>
</dbReference>
<reference evidence="6 7" key="1">
    <citation type="journal article" date="2019" name="Sci. Rep.">
        <title>Comparative genomics of chytrid fungi reveal insights into the obligate biotrophic and pathogenic lifestyle of Synchytrium endobioticum.</title>
        <authorList>
            <person name="van de Vossenberg B.T.L.H."/>
            <person name="Warris S."/>
            <person name="Nguyen H.D.T."/>
            <person name="van Gent-Pelzer M.P.E."/>
            <person name="Joly D.L."/>
            <person name="van de Geest H.C."/>
            <person name="Bonants P.J.M."/>
            <person name="Smith D.S."/>
            <person name="Levesque C.A."/>
            <person name="van der Lee T.A.J."/>
        </authorList>
    </citation>
    <scope>NUCLEOTIDE SEQUENCE [LARGE SCALE GENOMIC DNA]</scope>
    <source>
        <strain evidence="6 7">CBS 809.83</strain>
    </source>
</reference>
<gene>
    <name evidence="6" type="ORF">PhCBS80983_g05925</name>
</gene>
<evidence type="ECO:0000256" key="2">
    <source>
        <dbReference type="ARBA" id="ARBA00023155"/>
    </source>
</evidence>
<evidence type="ECO:0000256" key="3">
    <source>
        <dbReference type="ARBA" id="ARBA00023242"/>
    </source>
</evidence>
<evidence type="ECO:0000313" key="7">
    <source>
        <dbReference type="Proteomes" id="UP000318582"/>
    </source>
</evidence>
<keyword evidence="3 4" id="KW-0539">Nucleus</keyword>
<keyword evidence="2 4" id="KW-0371">Homeobox</keyword>
<dbReference type="InterPro" id="IPR008422">
    <property type="entry name" value="KN_HD"/>
</dbReference>
<evidence type="ECO:0000259" key="5">
    <source>
        <dbReference type="PROSITE" id="PS50071"/>
    </source>
</evidence>
<evidence type="ECO:0000313" key="6">
    <source>
        <dbReference type="EMBL" id="TPX54468.1"/>
    </source>
</evidence>
<protein>
    <recommendedName>
        <fullName evidence="5">Homeobox domain-containing protein</fullName>
    </recommendedName>
</protein>
<dbReference type="CDD" id="cd00086">
    <property type="entry name" value="homeodomain"/>
    <property type="match status" value="1"/>
</dbReference>
<dbReference type="InterPro" id="IPR001356">
    <property type="entry name" value="HD"/>
</dbReference>
<dbReference type="InterPro" id="IPR009057">
    <property type="entry name" value="Homeodomain-like_sf"/>
</dbReference>
<dbReference type="InterPro" id="IPR050224">
    <property type="entry name" value="TALE_homeobox"/>
</dbReference>
<keyword evidence="1 4" id="KW-0238">DNA-binding</keyword>
<keyword evidence="7" id="KW-1185">Reference proteome</keyword>
<dbReference type="GO" id="GO:0003677">
    <property type="term" value="F:DNA binding"/>
    <property type="evidence" value="ECO:0007669"/>
    <property type="project" value="UniProtKB-UniRule"/>
</dbReference>
<dbReference type="STRING" id="109895.A0A507DU49"/>
<dbReference type="GO" id="GO:0006355">
    <property type="term" value="P:regulation of DNA-templated transcription"/>
    <property type="evidence" value="ECO:0007669"/>
    <property type="project" value="InterPro"/>
</dbReference>
<dbReference type="GO" id="GO:0005634">
    <property type="term" value="C:nucleus"/>
    <property type="evidence" value="ECO:0007669"/>
    <property type="project" value="UniProtKB-SubCell"/>
</dbReference>
<dbReference type="PANTHER" id="PTHR11850">
    <property type="entry name" value="HOMEOBOX PROTEIN TRANSCRIPTION FACTORS"/>
    <property type="match status" value="1"/>
</dbReference>
<proteinExistence type="predicted"/>
<feature type="domain" description="Homeobox" evidence="5">
    <location>
        <begin position="161"/>
        <end position="218"/>
    </location>
</feature>
<dbReference type="Proteomes" id="UP000318582">
    <property type="component" value="Unassembled WGS sequence"/>
</dbReference>
<dbReference type="EMBL" id="QEAQ01000155">
    <property type="protein sequence ID" value="TPX54468.1"/>
    <property type="molecule type" value="Genomic_DNA"/>
</dbReference>
<accession>A0A507DU49</accession>
<evidence type="ECO:0000256" key="1">
    <source>
        <dbReference type="ARBA" id="ARBA00023125"/>
    </source>
</evidence>
<name>A0A507DU49_9FUNG</name>
<dbReference type="AlphaFoldDB" id="A0A507DU49"/>
<comment type="caution">
    <text evidence="6">The sequence shown here is derived from an EMBL/GenBank/DDBJ whole genome shotgun (WGS) entry which is preliminary data.</text>
</comment>
<dbReference type="Gene3D" id="1.10.10.60">
    <property type="entry name" value="Homeodomain-like"/>
    <property type="match status" value="1"/>
</dbReference>